<keyword evidence="3" id="KW-1185">Reference proteome</keyword>
<reference evidence="2 3" key="1">
    <citation type="submission" date="2019-03" db="EMBL/GenBank/DDBJ databases">
        <authorList>
            <person name="Gonzalez-Pimentel J.L."/>
        </authorList>
    </citation>
    <scope>NUCLEOTIDE SEQUENCE [LARGE SCALE GENOMIC DNA]</scope>
    <source>
        <strain evidence="2 3">JCM 31289</strain>
    </source>
</reference>
<evidence type="ECO:0000313" key="2">
    <source>
        <dbReference type="EMBL" id="TGA99677.1"/>
    </source>
</evidence>
<evidence type="ECO:0000313" key="3">
    <source>
        <dbReference type="Proteomes" id="UP000297948"/>
    </source>
</evidence>
<dbReference type="OrthoDB" id="4350374at2"/>
<dbReference type="EMBL" id="SRID01000246">
    <property type="protein sequence ID" value="TGA99677.1"/>
    <property type="molecule type" value="Genomic_DNA"/>
</dbReference>
<organism evidence="2 3">
    <name type="scientific">Streptomyces palmae</name>
    <dbReference type="NCBI Taxonomy" id="1701085"/>
    <lineage>
        <taxon>Bacteria</taxon>
        <taxon>Bacillati</taxon>
        <taxon>Actinomycetota</taxon>
        <taxon>Actinomycetes</taxon>
        <taxon>Kitasatosporales</taxon>
        <taxon>Streptomycetaceae</taxon>
        <taxon>Streptomyces</taxon>
    </lineage>
</organism>
<keyword evidence="1" id="KW-0472">Membrane</keyword>
<keyword evidence="1" id="KW-0812">Transmembrane</keyword>
<gene>
    <name evidence="2" type="primary">amaP</name>
    <name evidence="2" type="ORF">E4099_22275</name>
</gene>
<evidence type="ECO:0000256" key="1">
    <source>
        <dbReference type="SAM" id="Phobius"/>
    </source>
</evidence>
<dbReference type="NCBIfam" id="NF033218">
    <property type="entry name" value="anchor_AmaP"/>
    <property type="match status" value="1"/>
</dbReference>
<keyword evidence="1" id="KW-1133">Transmembrane helix</keyword>
<protein>
    <submittedName>
        <fullName evidence="2">Alkaline shock response membrane anchor protein AmaP</fullName>
    </submittedName>
</protein>
<name>A0A4Z0GSM9_9ACTN</name>
<dbReference type="AlphaFoldDB" id="A0A4Z0GSM9"/>
<accession>A0A4Z0GSM9</accession>
<dbReference type="Proteomes" id="UP000297948">
    <property type="component" value="Unassembled WGS sequence"/>
</dbReference>
<feature type="transmembrane region" description="Helical" evidence="1">
    <location>
        <begin position="66"/>
        <end position="87"/>
    </location>
</feature>
<proteinExistence type="predicted"/>
<dbReference type="RefSeq" id="WP_135340888.1">
    <property type="nucleotide sequence ID" value="NZ_JBHLTX010000005.1"/>
</dbReference>
<comment type="caution">
    <text evidence="2">The sequence shown here is derived from an EMBL/GenBank/DDBJ whole genome shotgun (WGS) entry which is preliminary data.</text>
</comment>
<sequence length="198" mass="22073">MLRAVNRVLVALAGLVLLAVGGAVLLSGLDLPRHWGFGTPSWWPFHGPHDVLLSRADRQRWRNESWWWPAVIAGLGAALLLALWWLLAQLRRHRLGEVLVADDEGVEAVVRGRALETVLEAEAEALDGVERARARLRGRRTAPRARLGLLLTPRCQPASALYRLRAEVLEQARGSAGLARLPAEVRLRTERHRAERVT</sequence>